<dbReference type="RefSeq" id="WP_210652064.1">
    <property type="nucleotide sequence ID" value="NZ_JAGKQQ010000001.1"/>
</dbReference>
<comment type="caution">
    <text evidence="1">The sequence shown here is derived from an EMBL/GenBank/DDBJ whole genome shotgun (WGS) entry which is preliminary data.</text>
</comment>
<organism evidence="1 2">
    <name type="scientific">Gemmata palustris</name>
    <dbReference type="NCBI Taxonomy" id="2822762"/>
    <lineage>
        <taxon>Bacteria</taxon>
        <taxon>Pseudomonadati</taxon>
        <taxon>Planctomycetota</taxon>
        <taxon>Planctomycetia</taxon>
        <taxon>Gemmatales</taxon>
        <taxon>Gemmataceae</taxon>
        <taxon>Gemmata</taxon>
    </lineage>
</organism>
<accession>A0ABS5BJX6</accession>
<keyword evidence="2" id="KW-1185">Reference proteome</keyword>
<evidence type="ECO:0000313" key="2">
    <source>
        <dbReference type="Proteomes" id="UP000676565"/>
    </source>
</evidence>
<proteinExistence type="predicted"/>
<reference evidence="1 2" key="1">
    <citation type="submission" date="2021-04" db="EMBL/GenBank/DDBJ databases">
        <authorList>
            <person name="Ivanova A."/>
        </authorList>
    </citation>
    <scope>NUCLEOTIDE SEQUENCE [LARGE SCALE GENOMIC DNA]</scope>
    <source>
        <strain evidence="1 2">G18</strain>
    </source>
</reference>
<name>A0ABS5BJX6_9BACT</name>
<dbReference type="Proteomes" id="UP000676565">
    <property type="component" value="Unassembled WGS sequence"/>
</dbReference>
<dbReference type="EMBL" id="JAGKQQ010000001">
    <property type="protein sequence ID" value="MBP3954007.1"/>
    <property type="molecule type" value="Genomic_DNA"/>
</dbReference>
<gene>
    <name evidence="1" type="ORF">J8F10_01675</name>
</gene>
<protein>
    <recommendedName>
        <fullName evidence="3">DUF433 domain-containing protein</fullName>
    </recommendedName>
</protein>
<sequence length="231" mass="25982">MVTTAKKFIGNGLYTVAEAALYARVSPSLMSRWLFGSVSSQSVIEPQFAPSDSERLVTFLDLVQTLAIREIRLQRKVPLPKFRQAIKVAKEHLGLDYPFARQHCTYLLGDELVIRPPGTVDEFIEVSGKHKGQRLIEFVEMYLEDLSFDPNGLVNAYRIFSSHHLHPIPVKMDPQKRFGEPLLPSGYTAMAIWEAIKTEGGIDRTAKVYGISKEEVETAYQFVDHLGKSAA</sequence>
<evidence type="ECO:0008006" key="3">
    <source>
        <dbReference type="Google" id="ProtNLM"/>
    </source>
</evidence>
<evidence type="ECO:0000313" key="1">
    <source>
        <dbReference type="EMBL" id="MBP3954007.1"/>
    </source>
</evidence>